<reference evidence="4" key="1">
    <citation type="journal article" date="2014" name="FEMS Microbiol. Lett.">
        <title>Draft Genomic DNA Sequence of the Facultatively Methylotrophic Bacterium Acidomonas methanolica type strain MB58.</title>
        <authorList>
            <person name="Higashiura N."/>
            <person name="Hadano H."/>
            <person name="Hirakawa H."/>
            <person name="Matsutani M."/>
            <person name="Takabe S."/>
            <person name="Matsushita K."/>
            <person name="Azuma Y."/>
        </authorList>
    </citation>
    <scope>NUCLEOTIDE SEQUENCE [LARGE SCALE GENOMIC DNA]</scope>
    <source>
        <strain evidence="4">MB58</strain>
    </source>
</reference>
<keyword evidence="3" id="KW-0670">Pyruvate</keyword>
<dbReference type="GO" id="GO:0005829">
    <property type="term" value="C:cytosol"/>
    <property type="evidence" value="ECO:0007669"/>
    <property type="project" value="TreeGrafter"/>
</dbReference>
<evidence type="ECO:0000313" key="3">
    <source>
        <dbReference type="EMBL" id="GAJ29429.1"/>
    </source>
</evidence>
<proteinExistence type="predicted"/>
<organism evidence="3 4">
    <name type="scientific">Acidomonas methanolica NBRC 104435</name>
    <dbReference type="NCBI Taxonomy" id="1231351"/>
    <lineage>
        <taxon>Bacteria</taxon>
        <taxon>Pseudomonadati</taxon>
        <taxon>Pseudomonadota</taxon>
        <taxon>Alphaproteobacteria</taxon>
        <taxon>Acetobacterales</taxon>
        <taxon>Acetobacteraceae</taxon>
        <taxon>Acidomonas</taxon>
    </lineage>
</organism>
<dbReference type="Proteomes" id="UP000019760">
    <property type="component" value="Unassembled WGS sequence"/>
</dbReference>
<dbReference type="RefSeq" id="WP_042059308.1">
    <property type="nucleotide sequence ID" value="NZ_BAND01000060.1"/>
</dbReference>
<evidence type="ECO:0000256" key="1">
    <source>
        <dbReference type="ARBA" id="ARBA00003670"/>
    </source>
</evidence>
<dbReference type="PANTHER" id="PTHR30523">
    <property type="entry name" value="PHOSPHOENOLPYRUVATE CARBOXYLASE"/>
    <property type="match status" value="1"/>
</dbReference>
<keyword evidence="4" id="KW-1185">Reference proteome</keyword>
<dbReference type="EMBL" id="BAND01000060">
    <property type="protein sequence ID" value="GAJ29429.1"/>
    <property type="molecule type" value="Genomic_DNA"/>
</dbReference>
<dbReference type="GO" id="GO:0006099">
    <property type="term" value="P:tricarboxylic acid cycle"/>
    <property type="evidence" value="ECO:0007669"/>
    <property type="project" value="InterPro"/>
</dbReference>
<dbReference type="InterPro" id="IPR015813">
    <property type="entry name" value="Pyrv/PenolPyrv_kinase-like_dom"/>
</dbReference>
<reference evidence="3 4" key="2">
    <citation type="journal article" date="2014" name="FEMS Microbiol. Lett.">
        <title>Draft genomic DNA sequence of the facultatively methylotrophic bacterium Acidomonas methanolica type strain MB58.</title>
        <authorList>
            <person name="Higashiura N."/>
            <person name="Hadano H."/>
            <person name="Hirakawa H."/>
            <person name="Matsutani M."/>
            <person name="Takabe S."/>
            <person name="Matsushita K."/>
            <person name="Azuma Y."/>
        </authorList>
    </citation>
    <scope>NUCLEOTIDE SEQUENCE [LARGE SCALE GENOMIC DNA]</scope>
    <source>
        <strain evidence="3 4">MB58</strain>
    </source>
</reference>
<dbReference type="GO" id="GO:0015977">
    <property type="term" value="P:carbon fixation"/>
    <property type="evidence" value="ECO:0007669"/>
    <property type="project" value="InterPro"/>
</dbReference>
<dbReference type="OrthoDB" id="9758461at2"/>
<comment type="function">
    <text evidence="1">Forms oxaloacetate, a four-carbon dicarboxylic acid source for the tricarboxylic acid cycle.</text>
</comment>
<name>A0A023D5S0_ACIMT</name>
<dbReference type="InterPro" id="IPR021135">
    <property type="entry name" value="PEP_COase"/>
</dbReference>
<evidence type="ECO:0000313" key="4">
    <source>
        <dbReference type="Proteomes" id="UP000019760"/>
    </source>
</evidence>
<gene>
    <name evidence="3" type="ORF">Amme_060_065</name>
</gene>
<protein>
    <recommendedName>
        <fullName evidence="2">Phosphoenolpyruvate carboxylase</fullName>
    </recommendedName>
</protein>
<dbReference type="GO" id="GO:0008964">
    <property type="term" value="F:phosphoenolpyruvate carboxylase activity"/>
    <property type="evidence" value="ECO:0007669"/>
    <property type="project" value="InterPro"/>
</dbReference>
<evidence type="ECO:0000256" key="2">
    <source>
        <dbReference type="ARBA" id="ARBA00022419"/>
    </source>
</evidence>
<dbReference type="Pfam" id="PF00311">
    <property type="entry name" value="PEPcase"/>
    <property type="match status" value="1"/>
</dbReference>
<dbReference type="SUPFAM" id="SSF51621">
    <property type="entry name" value="Phosphoenolpyruvate/pyruvate domain"/>
    <property type="match status" value="1"/>
</dbReference>
<sequence length="912" mass="101182">MRELDRLAAEGRGAADSVQAMYAEIADSLADGSLSVDALEDVVRTLRDDAARKRAARLRAYLALNSGLSPEERLRNAAARLVAAHSDPLALAAAVSRPAFAAVFTAHPTFALASHVYEALEGLADTPDGTLPTLKTHRRSGPPTLADELSAATAAILRGRNALDFYAGAILREAAKRWPDALLAPAPIILSSWVGFDTDGRSDIKWWDTLRIRLALKRRQFERLSAQIRPLLPKNTPLARKIERAIEIVRMQEAACPHAHRHDPQDIATFAKALVSHHGDALTSAAETLPLFEDALAKLDAPARHDLLVARAGFLAHGLSLAHIHTRLNATQIYNAARTRLGIEDDPAIPSRRRVVLTQINEALDTLTPLPVDFGALMTEQSSAAQLMMTMAQTLKHIDSETPIRFLVAETESGFTLLATLWLARLFGIQDRQIEISPLFETQDALEHGEVLLEEAFRSPHWHSYLRANGRICLQFGYSDSGRYVGQIAATNLVERMRLRTLALMKKHGLDDLELVLFDTHGESIGRGAHPFSFADRLAYFSPPHTATLFEQAQIRVREECAFQGGDGYMLFGTNHIAEATIAAIAEHSLRDLHHVPPDPIYDEPDFSSDFFSTIALSMTGLVADPGYSALLGAFGPALIDKTGSRPSARQGDGVTVARITHPSQLRAIPNNAILQQLGWYANTLQGLGEAISRHNEEFEIYSQNSARFSVALDFARQALAHSDLGVLRATLRLFDPGTWLDRAAQARDDETMRRFMDLSKGLEDQEFWRRLPAMFRRLQADHLKLRMVWRDAPRMESDEKLLHAIRTAIIQTIWMISTRIPYFSPRNNISREAITAMIVRLDIETAVQRVAQIFPLGGDDIDGIDFHEPAAPRESSTFRREHEDIIQPMLRLFALLREVGVAIMHRSGAFG</sequence>
<dbReference type="AlphaFoldDB" id="A0A023D5S0"/>
<dbReference type="PANTHER" id="PTHR30523:SF6">
    <property type="entry name" value="PHOSPHOENOLPYRUVATE CARBOXYLASE"/>
    <property type="match status" value="1"/>
</dbReference>
<accession>A0A023D5S0</accession>
<comment type="caution">
    <text evidence="3">The sequence shown here is derived from an EMBL/GenBank/DDBJ whole genome shotgun (WGS) entry which is preliminary data.</text>
</comment>